<dbReference type="EMBL" id="JAUUDS010000001">
    <property type="protein sequence ID" value="MDP1026643.1"/>
    <property type="molecule type" value="Genomic_DNA"/>
</dbReference>
<sequence length="241" mass="25007">MIRARIARAALVLFLTAILGAIGFGAHLGYFGGPVFTLVPARGAPPARTRGTALVFFSGDMGFNTGMGPRMVARLAGQGIPVIGVNSLTAFARRGDAATAAALVREAVERAAALPGIERVVLTGQSFGANLVLAGAASLPPALKAKVPLVELVVPARTMLFKATPGGAFDTGTDGPAMPYARQLSGTPVLCIHGEAEEDSLCPVWRQRNVQVVALPGDHYLHHDDALVAATMLRVLRAIRG</sequence>
<accession>A0ABT9EI62</accession>
<feature type="domain" description="Bacterial virulence" evidence="1">
    <location>
        <begin position="54"/>
        <end position="237"/>
    </location>
</feature>
<dbReference type="SUPFAM" id="SSF53474">
    <property type="entry name" value="alpha/beta-Hydrolases"/>
    <property type="match status" value="1"/>
</dbReference>
<dbReference type="Gene3D" id="3.40.50.1820">
    <property type="entry name" value="alpha/beta hydrolase"/>
    <property type="match status" value="1"/>
</dbReference>
<dbReference type="InterPro" id="IPR010333">
    <property type="entry name" value="VirJ"/>
</dbReference>
<dbReference type="GO" id="GO:0016787">
    <property type="term" value="F:hydrolase activity"/>
    <property type="evidence" value="ECO:0007669"/>
    <property type="project" value="UniProtKB-KW"/>
</dbReference>
<gene>
    <name evidence="2" type="ORF">Q5H91_05425</name>
</gene>
<dbReference type="Pfam" id="PF06057">
    <property type="entry name" value="VirJ"/>
    <property type="match status" value="1"/>
</dbReference>
<keyword evidence="2" id="KW-0378">Hydrolase</keyword>
<comment type="caution">
    <text evidence="2">The sequence shown here is derived from an EMBL/GenBank/DDBJ whole genome shotgun (WGS) entry which is preliminary data.</text>
</comment>
<name>A0ABT9EI62_9SPHN</name>
<evidence type="ECO:0000313" key="3">
    <source>
        <dbReference type="Proteomes" id="UP001230685"/>
    </source>
</evidence>
<keyword evidence="3" id="KW-1185">Reference proteome</keyword>
<organism evidence="2 3">
    <name type="scientific">Sphingomonas aurea</name>
    <dbReference type="NCBI Taxonomy" id="3063994"/>
    <lineage>
        <taxon>Bacteria</taxon>
        <taxon>Pseudomonadati</taxon>
        <taxon>Pseudomonadota</taxon>
        <taxon>Alphaproteobacteria</taxon>
        <taxon>Sphingomonadales</taxon>
        <taxon>Sphingomonadaceae</taxon>
        <taxon>Sphingomonas</taxon>
    </lineage>
</organism>
<protein>
    <submittedName>
        <fullName evidence="2">AcvB/VirJ family lysyl-phosphatidylglycerol hydrolase</fullName>
    </submittedName>
</protein>
<proteinExistence type="predicted"/>
<dbReference type="InterPro" id="IPR029058">
    <property type="entry name" value="AB_hydrolase_fold"/>
</dbReference>
<dbReference type="Proteomes" id="UP001230685">
    <property type="component" value="Unassembled WGS sequence"/>
</dbReference>
<reference evidence="2 3" key="1">
    <citation type="submission" date="2023-07" db="EMBL/GenBank/DDBJ databases">
        <authorList>
            <person name="Kim M.K."/>
        </authorList>
    </citation>
    <scope>NUCLEOTIDE SEQUENCE [LARGE SCALE GENOMIC DNA]</scope>
    <source>
        <strain evidence="2 3">KR1UV-12</strain>
    </source>
</reference>
<evidence type="ECO:0000313" key="2">
    <source>
        <dbReference type="EMBL" id="MDP1026643.1"/>
    </source>
</evidence>
<evidence type="ECO:0000259" key="1">
    <source>
        <dbReference type="Pfam" id="PF06057"/>
    </source>
</evidence>
<dbReference type="RefSeq" id="WP_305172196.1">
    <property type="nucleotide sequence ID" value="NZ_JAUUDS010000001.1"/>
</dbReference>